<dbReference type="PANTHER" id="PTHR23159">
    <property type="entry name" value="CENTROSOMAL PROTEIN 2"/>
    <property type="match status" value="1"/>
</dbReference>
<proteinExistence type="predicted"/>
<name>A0A2H6KCV4_9APIC</name>
<dbReference type="AlphaFoldDB" id="A0A2H6KCV4"/>
<protein>
    <submittedName>
        <fullName evidence="3">Ribosome-binding protein 1, putative</fullName>
    </submittedName>
</protein>
<evidence type="ECO:0000313" key="4">
    <source>
        <dbReference type="Proteomes" id="UP000236319"/>
    </source>
</evidence>
<dbReference type="EMBL" id="BDSA01000002">
    <property type="protein sequence ID" value="GBE60804.1"/>
    <property type="molecule type" value="Genomic_DNA"/>
</dbReference>
<evidence type="ECO:0000313" key="3">
    <source>
        <dbReference type="EMBL" id="GBE60804.1"/>
    </source>
</evidence>
<organism evidence="3 4">
    <name type="scientific">Babesia ovata</name>
    <dbReference type="NCBI Taxonomy" id="189622"/>
    <lineage>
        <taxon>Eukaryota</taxon>
        <taxon>Sar</taxon>
        <taxon>Alveolata</taxon>
        <taxon>Apicomplexa</taxon>
        <taxon>Aconoidasida</taxon>
        <taxon>Piroplasmida</taxon>
        <taxon>Babesiidae</taxon>
        <taxon>Babesia</taxon>
    </lineage>
</organism>
<feature type="coiled-coil region" evidence="1">
    <location>
        <begin position="582"/>
        <end position="627"/>
    </location>
</feature>
<dbReference type="Proteomes" id="UP000236319">
    <property type="component" value="Unassembled WGS sequence"/>
</dbReference>
<feature type="region of interest" description="Disordered" evidence="2">
    <location>
        <begin position="1161"/>
        <end position="1180"/>
    </location>
</feature>
<dbReference type="PANTHER" id="PTHR23159:SF60">
    <property type="entry name" value="SPINDLE ASSEMBLY ABNORMAL PROTEIN 4"/>
    <property type="match status" value="1"/>
</dbReference>
<keyword evidence="4" id="KW-1185">Reference proteome</keyword>
<accession>A0A2H6KCV4</accession>
<feature type="coiled-coil region" evidence="1">
    <location>
        <begin position="832"/>
        <end position="863"/>
    </location>
</feature>
<sequence length="1242" mass="137143">MMRIMENNFNLSQKQLEAEAQKDKQRQNEQKYKDKINRDIYNTMVGNPILSDDASSLPLIQYIDPPLPPKPDFCGQPINDTRKVSHMTRKAFEIVDPVAPYPISEIKTYRMPPSPKTEKQEIDLHIDVTKRIVHDPVYDWDFDDDSTHIRNETVPVPADTYIPKISLNLPPPEAKQSVPPIEKPKINTVEFEDTCPVPWLTQKPTHDAADIPETELFPSEAPRTVREMLTWIAGLQNPKHQETLEKCIHNAFKRDDVSAILPLPVNGAEITPQHVIDTIKFAAMFAASVLSAIEPKWRMAVPSLTSASKDSDQSKDADCCALLCQLRDCVYACCHQLEFLRSQCNRDTKHGGWKGCQYGNNVSLDSPLQAFLTDAADSKFDTHLFDPCSICLKSRVNMGFKREDLPKDQQTGNILNDILSPNKWIVKTTKDIEAAQNLVQKILDEVNGNPPASNKNELDKAIETVETRLQERAADLTKWKDAAEKVLQGTITNSETVKGKLDHSKKEHPGATEIGKGIKKIEDAKQKVTDVNAGLQTVHSNLQTWNTTAGKVLGKVVSKAQGVHKRLDPDGSGTLGQKIKTIGNAKNELDRANQTLETQVKALDTWITEAEKIRHAAEEKAKEAYDKLKVNQTLDENVKKIVKANKTIKEVNKSLENHLGSLNSWNQQARDVLTGAIQKANEVYEKLEDKNGDAVKYPVGHQIEAINKASKEIQTANTQLGTEVQHLSSWNTAAQSVIEKAEQKCGEILEKVKQSGPEGVIFTQAQTLKEKGTRLLEAAKDAKLAVEAQVKSALKAVVLMDESLKKDLRSVKEKIKEGITEVITSLEVNKLDQKVIRDLGSLKEKIERLKNEMESSLIKAELEALQGARSTLDGVAGTQGTIKKLTDGLETKFKSVISDPLDEKVDAVDTAIGKLGGKFGGTDKIHGIFGHIKDKVGEIKGSTNGKGSGLEGIVKRVKDLANAFVNSGYGKGFNARVGGWLEGVIGNGKDKKGLQSVTSWFEQYQNVVTKHKYKESDLKDQVKNKIMLHREISQAIAAAQGQIIEVKNDPNSITQNLKAIVSACEEFVKELDKKITRGTISGLADPIAGGIRGWMNGQSLWQRSLNEDDLKCAVRYSLIALCAGVKQVSTEINSLGTDKFGKILDDIKPKVDGLHTALDEATKPGKSPPGQPGSPAQAVDSKLGEVKNEVNNNIVTKFRENVIKELKEAVRGLPGAVQEFDRQAQTQIKEAARTYLSKALSD</sequence>
<dbReference type="GeneID" id="39874574"/>
<dbReference type="VEuPathDB" id="PiroplasmaDB:BOVATA_022970"/>
<keyword evidence="1" id="KW-0175">Coiled coil</keyword>
<comment type="caution">
    <text evidence="3">The sequence shown here is derived from an EMBL/GenBank/DDBJ whole genome shotgun (WGS) entry which is preliminary data.</text>
</comment>
<gene>
    <name evidence="3" type="ORF">BOVATA_022970</name>
</gene>
<reference evidence="3 4" key="1">
    <citation type="journal article" date="2017" name="BMC Genomics">
        <title>Whole-genome assembly of Babesia ovata and comparative genomics between closely related pathogens.</title>
        <authorList>
            <person name="Yamagishi J."/>
            <person name="Asada M."/>
            <person name="Hakimi H."/>
            <person name="Tanaka T.Q."/>
            <person name="Sugimoto C."/>
            <person name="Kawazu S."/>
        </authorList>
    </citation>
    <scope>NUCLEOTIDE SEQUENCE [LARGE SCALE GENOMIC DNA]</scope>
    <source>
        <strain evidence="3 4">Miyake</strain>
    </source>
</reference>
<dbReference type="RefSeq" id="XP_028867047.1">
    <property type="nucleotide sequence ID" value="XM_029011214.1"/>
</dbReference>
<evidence type="ECO:0000256" key="2">
    <source>
        <dbReference type="SAM" id="MobiDB-lite"/>
    </source>
</evidence>
<evidence type="ECO:0000256" key="1">
    <source>
        <dbReference type="SAM" id="Coils"/>
    </source>
</evidence>